<sequence>MTNAVYTMTVRALSGVVSARAAETMLQALLRENHLSPDTLTAQDMQRVLSGPLLTRLSAVLPQARARQELLSLARQLETQYPKAPTLFTGALPQAAWDEGTELSDAGWDEPELGVDDFEFDDPDYGHAPGRRYDLTHAAGQEELLRDLARLSGVQGVMLCRANGEVLLARSLQEASGMGGVVAATAMLFRGRTLRLMSADLGARTVCMRPLGGYCVAVVVGTPAGAQANVGRLLVELQGLEVAA</sequence>
<dbReference type="SUPFAM" id="SSF103196">
    <property type="entry name" value="Roadblock/LC7 domain"/>
    <property type="match status" value="1"/>
</dbReference>
<keyword evidence="3" id="KW-1185">Reference proteome</keyword>
<comment type="caution">
    <text evidence="2">The sequence shown here is derived from an EMBL/GenBank/DDBJ whole genome shotgun (WGS) entry which is preliminary data.</text>
</comment>
<reference evidence="3" key="1">
    <citation type="journal article" date="2019" name="Int. J. Syst. Evol. Microbiol.">
        <title>The Global Catalogue of Microorganisms (GCM) 10K type strain sequencing project: providing services to taxonomists for standard genome sequencing and annotation.</title>
        <authorList>
            <consortium name="The Broad Institute Genomics Platform"/>
            <consortium name="The Broad Institute Genome Sequencing Center for Infectious Disease"/>
            <person name="Wu L."/>
            <person name="Ma J."/>
        </authorList>
    </citation>
    <scope>NUCLEOTIDE SEQUENCE [LARGE SCALE GENOMIC DNA]</scope>
    <source>
        <strain evidence="3">JCM 15443</strain>
    </source>
</reference>
<feature type="domain" description="Roadblock/LAMTOR2" evidence="1">
    <location>
        <begin position="141"/>
        <end position="220"/>
    </location>
</feature>
<dbReference type="EMBL" id="BMOM01000014">
    <property type="protein sequence ID" value="GGM11344.1"/>
    <property type="molecule type" value="Genomic_DNA"/>
</dbReference>
<gene>
    <name evidence="2" type="ORF">GCM10010841_19860</name>
</gene>
<accession>A0ABQ2GTV9</accession>
<organism evidence="2 3">
    <name type="scientific">Deinococcus aerophilus</name>
    <dbReference type="NCBI Taxonomy" id="522488"/>
    <lineage>
        <taxon>Bacteria</taxon>
        <taxon>Thermotogati</taxon>
        <taxon>Deinococcota</taxon>
        <taxon>Deinococci</taxon>
        <taxon>Deinococcales</taxon>
        <taxon>Deinococcaceae</taxon>
        <taxon>Deinococcus</taxon>
    </lineage>
</organism>
<dbReference type="SMART" id="SM00960">
    <property type="entry name" value="Robl_LC7"/>
    <property type="match status" value="1"/>
</dbReference>
<protein>
    <recommendedName>
        <fullName evidence="1">Roadblock/LAMTOR2 domain-containing protein</fullName>
    </recommendedName>
</protein>
<evidence type="ECO:0000313" key="2">
    <source>
        <dbReference type="EMBL" id="GGM11344.1"/>
    </source>
</evidence>
<name>A0ABQ2GTV9_9DEIO</name>
<dbReference type="InterPro" id="IPR004942">
    <property type="entry name" value="Roadblock/LAMTOR2_dom"/>
</dbReference>
<evidence type="ECO:0000313" key="3">
    <source>
        <dbReference type="Proteomes" id="UP000661918"/>
    </source>
</evidence>
<evidence type="ECO:0000259" key="1">
    <source>
        <dbReference type="SMART" id="SM00960"/>
    </source>
</evidence>
<dbReference type="RefSeq" id="WP_188903979.1">
    <property type="nucleotide sequence ID" value="NZ_BMOM01000014.1"/>
</dbReference>
<proteinExistence type="predicted"/>
<dbReference type="Proteomes" id="UP000661918">
    <property type="component" value="Unassembled WGS sequence"/>
</dbReference>